<dbReference type="GO" id="GO:0004803">
    <property type="term" value="F:transposase activity"/>
    <property type="evidence" value="ECO:0007669"/>
    <property type="project" value="InterPro"/>
</dbReference>
<dbReference type="RefSeq" id="WP_171609258.1">
    <property type="nucleotide sequence ID" value="NZ_WHPF01000014.1"/>
</dbReference>
<accession>A0A8J8FGN8</accession>
<dbReference type="SUPFAM" id="SSF143422">
    <property type="entry name" value="Transposase IS200-like"/>
    <property type="match status" value="1"/>
</dbReference>
<keyword evidence="1" id="KW-0472">Membrane</keyword>
<gene>
    <name evidence="2" type="ORF">GD597_17695</name>
</gene>
<evidence type="ECO:0000313" key="3">
    <source>
        <dbReference type="Proteomes" id="UP000598971"/>
    </source>
</evidence>
<dbReference type="EMBL" id="WHPF01000014">
    <property type="protein sequence ID" value="NNV57310.1"/>
    <property type="molecule type" value="Genomic_DNA"/>
</dbReference>
<sequence>MGVYFITFTCTGWLPLFIIANGYRLVYQWLDMLQPSKHCIVGYVIMPHHIHAIIAFSNTSNSIISNKKSFLADDLVKELEQNN</sequence>
<dbReference type="AlphaFoldDB" id="A0A8J8FGN8"/>
<keyword evidence="1" id="KW-0812">Transmembrane</keyword>
<proteinExistence type="predicted"/>
<dbReference type="GO" id="GO:0006313">
    <property type="term" value="P:DNA transposition"/>
    <property type="evidence" value="ECO:0007669"/>
    <property type="project" value="InterPro"/>
</dbReference>
<organism evidence="2 3">
    <name type="scientific">Limnovirga soli</name>
    <dbReference type="NCBI Taxonomy" id="2656915"/>
    <lineage>
        <taxon>Bacteria</taxon>
        <taxon>Pseudomonadati</taxon>
        <taxon>Bacteroidota</taxon>
        <taxon>Chitinophagia</taxon>
        <taxon>Chitinophagales</taxon>
        <taxon>Chitinophagaceae</taxon>
        <taxon>Limnovirga</taxon>
    </lineage>
</organism>
<dbReference type="InterPro" id="IPR036515">
    <property type="entry name" value="Transposase_17_sf"/>
</dbReference>
<evidence type="ECO:0008006" key="4">
    <source>
        <dbReference type="Google" id="ProtNLM"/>
    </source>
</evidence>
<dbReference type="Gene3D" id="3.30.70.1290">
    <property type="entry name" value="Transposase IS200-like"/>
    <property type="match status" value="1"/>
</dbReference>
<keyword evidence="3" id="KW-1185">Reference proteome</keyword>
<reference evidence="2" key="1">
    <citation type="submission" date="2019-10" db="EMBL/GenBank/DDBJ databases">
        <title>Draft genome sequence of Panacibacter sp. KCS-6.</title>
        <authorList>
            <person name="Yim K.J."/>
        </authorList>
    </citation>
    <scope>NUCLEOTIDE SEQUENCE</scope>
    <source>
        <strain evidence="2">KCS-6</strain>
    </source>
</reference>
<comment type="caution">
    <text evidence="2">The sequence shown here is derived from an EMBL/GenBank/DDBJ whole genome shotgun (WGS) entry which is preliminary data.</text>
</comment>
<evidence type="ECO:0000256" key="1">
    <source>
        <dbReference type="SAM" id="Phobius"/>
    </source>
</evidence>
<evidence type="ECO:0000313" key="2">
    <source>
        <dbReference type="EMBL" id="NNV57310.1"/>
    </source>
</evidence>
<keyword evidence="1" id="KW-1133">Transmembrane helix</keyword>
<dbReference type="Proteomes" id="UP000598971">
    <property type="component" value="Unassembled WGS sequence"/>
</dbReference>
<protein>
    <recommendedName>
        <fullName evidence="4">Transposase IS200-like domain-containing protein</fullName>
    </recommendedName>
</protein>
<feature type="transmembrane region" description="Helical" evidence="1">
    <location>
        <begin position="6"/>
        <end position="27"/>
    </location>
</feature>
<dbReference type="GO" id="GO:0003677">
    <property type="term" value="F:DNA binding"/>
    <property type="evidence" value="ECO:0007669"/>
    <property type="project" value="InterPro"/>
</dbReference>
<name>A0A8J8FGN8_9BACT</name>